<name>K1Q0F2_MAGGI</name>
<dbReference type="AlphaFoldDB" id="K1Q0F2"/>
<proteinExistence type="predicted"/>
<sequence>MGKNDFCVAYGCNHHRADGATCTFITFPEDPEYFQRWTNACKREVVYESGKRTKWTPSEYQKLCCCHFENDRCPDPKSRKPGNKNKIPTYFHTRQEHFIHYRLRGHESTEP</sequence>
<gene>
    <name evidence="5" type="ORF">CGI_10005231</name>
</gene>
<organism evidence="5">
    <name type="scientific">Magallana gigas</name>
    <name type="common">Pacific oyster</name>
    <name type="synonym">Crassostrea gigas</name>
    <dbReference type="NCBI Taxonomy" id="29159"/>
    <lineage>
        <taxon>Eukaryota</taxon>
        <taxon>Metazoa</taxon>
        <taxon>Spiralia</taxon>
        <taxon>Lophotrochozoa</taxon>
        <taxon>Mollusca</taxon>
        <taxon>Bivalvia</taxon>
        <taxon>Autobranchia</taxon>
        <taxon>Pteriomorphia</taxon>
        <taxon>Ostreida</taxon>
        <taxon>Ostreoidea</taxon>
        <taxon>Ostreidae</taxon>
        <taxon>Magallana</taxon>
    </lineage>
</organism>
<accession>K1Q0F2</accession>
<dbReference type="HOGENOM" id="CLU_172758_0_0_1"/>
<evidence type="ECO:0000256" key="3">
    <source>
        <dbReference type="ARBA" id="ARBA00022833"/>
    </source>
</evidence>
<keyword evidence="2" id="KW-0863">Zinc-finger</keyword>
<dbReference type="Pfam" id="PF05485">
    <property type="entry name" value="THAP"/>
    <property type="match status" value="1"/>
</dbReference>
<dbReference type="EMBL" id="JH818241">
    <property type="protein sequence ID" value="EKC27398.1"/>
    <property type="molecule type" value="Genomic_DNA"/>
</dbReference>
<dbReference type="GO" id="GO:0003677">
    <property type="term" value="F:DNA binding"/>
    <property type="evidence" value="ECO:0007669"/>
    <property type="project" value="UniProtKB-UniRule"/>
</dbReference>
<evidence type="ECO:0000256" key="1">
    <source>
        <dbReference type="ARBA" id="ARBA00022723"/>
    </source>
</evidence>
<keyword evidence="3" id="KW-0862">Zinc</keyword>
<evidence type="ECO:0000256" key="4">
    <source>
        <dbReference type="ARBA" id="ARBA00023125"/>
    </source>
</evidence>
<dbReference type="SUPFAM" id="SSF57716">
    <property type="entry name" value="Glucocorticoid receptor-like (DNA-binding domain)"/>
    <property type="match status" value="1"/>
</dbReference>
<dbReference type="PROSITE" id="PS50950">
    <property type="entry name" value="ZF_THAP"/>
    <property type="match status" value="1"/>
</dbReference>
<dbReference type="GO" id="GO:0008270">
    <property type="term" value="F:zinc ion binding"/>
    <property type="evidence" value="ECO:0007669"/>
    <property type="project" value="UniProtKB-KW"/>
</dbReference>
<keyword evidence="4" id="KW-0238">DNA-binding</keyword>
<protein>
    <submittedName>
        <fullName evidence="5">Uncharacterized protein</fullName>
    </submittedName>
</protein>
<dbReference type="InParanoid" id="K1Q0F2"/>
<dbReference type="SMART" id="SM00980">
    <property type="entry name" value="THAP"/>
    <property type="match status" value="1"/>
</dbReference>
<evidence type="ECO:0000256" key="2">
    <source>
        <dbReference type="ARBA" id="ARBA00022771"/>
    </source>
</evidence>
<evidence type="ECO:0000313" key="5">
    <source>
        <dbReference type="EMBL" id="EKC27398.1"/>
    </source>
</evidence>
<dbReference type="InterPro" id="IPR006612">
    <property type="entry name" value="THAP_Znf"/>
</dbReference>
<keyword evidence="1" id="KW-0479">Metal-binding</keyword>
<reference evidence="5" key="1">
    <citation type="journal article" date="2012" name="Nature">
        <title>The oyster genome reveals stress adaptation and complexity of shell formation.</title>
        <authorList>
            <person name="Zhang G."/>
            <person name="Fang X."/>
            <person name="Guo X."/>
            <person name="Li L."/>
            <person name="Luo R."/>
            <person name="Xu F."/>
            <person name="Yang P."/>
            <person name="Zhang L."/>
            <person name="Wang X."/>
            <person name="Qi H."/>
            <person name="Xiong Z."/>
            <person name="Que H."/>
            <person name="Xie Y."/>
            <person name="Holland P.W."/>
            <person name="Paps J."/>
            <person name="Zhu Y."/>
            <person name="Wu F."/>
            <person name="Chen Y."/>
            <person name="Wang J."/>
            <person name="Peng C."/>
            <person name="Meng J."/>
            <person name="Yang L."/>
            <person name="Liu J."/>
            <person name="Wen B."/>
            <person name="Zhang N."/>
            <person name="Huang Z."/>
            <person name="Zhu Q."/>
            <person name="Feng Y."/>
            <person name="Mount A."/>
            <person name="Hedgecock D."/>
            <person name="Xu Z."/>
            <person name="Liu Y."/>
            <person name="Domazet-Loso T."/>
            <person name="Du Y."/>
            <person name="Sun X."/>
            <person name="Zhang S."/>
            <person name="Liu B."/>
            <person name="Cheng P."/>
            <person name="Jiang X."/>
            <person name="Li J."/>
            <person name="Fan D."/>
            <person name="Wang W."/>
            <person name="Fu W."/>
            <person name="Wang T."/>
            <person name="Wang B."/>
            <person name="Zhang J."/>
            <person name="Peng Z."/>
            <person name="Li Y."/>
            <person name="Li N."/>
            <person name="Wang J."/>
            <person name="Chen M."/>
            <person name="He Y."/>
            <person name="Tan F."/>
            <person name="Song X."/>
            <person name="Zheng Q."/>
            <person name="Huang R."/>
            <person name="Yang H."/>
            <person name="Du X."/>
            <person name="Chen L."/>
            <person name="Yang M."/>
            <person name="Gaffney P.M."/>
            <person name="Wang S."/>
            <person name="Luo L."/>
            <person name="She Z."/>
            <person name="Ming Y."/>
            <person name="Huang W."/>
            <person name="Zhang S."/>
            <person name="Huang B."/>
            <person name="Zhang Y."/>
            <person name="Qu T."/>
            <person name="Ni P."/>
            <person name="Miao G."/>
            <person name="Wang J."/>
            <person name="Wang Q."/>
            <person name="Steinberg C.E."/>
            <person name="Wang H."/>
            <person name="Li N."/>
            <person name="Qian L."/>
            <person name="Zhang G."/>
            <person name="Li Y."/>
            <person name="Yang H."/>
            <person name="Liu X."/>
            <person name="Wang J."/>
            <person name="Yin Y."/>
            <person name="Wang J."/>
        </authorList>
    </citation>
    <scope>NUCLEOTIDE SEQUENCE [LARGE SCALE GENOMIC DNA]</scope>
    <source>
        <strain evidence="5">05x7-T-G4-1.051#20</strain>
    </source>
</reference>